<accession>A0ABT5TA27</accession>
<organism evidence="1 2">
    <name type="scientific">Roseinatronobacter alkalisoli</name>
    <dbReference type="NCBI Taxonomy" id="3028235"/>
    <lineage>
        <taxon>Bacteria</taxon>
        <taxon>Pseudomonadati</taxon>
        <taxon>Pseudomonadota</taxon>
        <taxon>Alphaproteobacteria</taxon>
        <taxon>Rhodobacterales</taxon>
        <taxon>Paracoccaceae</taxon>
        <taxon>Roseinatronobacter</taxon>
    </lineage>
</organism>
<protein>
    <recommendedName>
        <fullName evidence="3">DUF296 domain-containing protein</fullName>
    </recommendedName>
</protein>
<comment type="caution">
    <text evidence="1">The sequence shown here is derived from an EMBL/GenBank/DDBJ whole genome shotgun (WGS) entry which is preliminary data.</text>
</comment>
<evidence type="ECO:0000313" key="1">
    <source>
        <dbReference type="EMBL" id="MDD7971042.1"/>
    </source>
</evidence>
<keyword evidence="2" id="KW-1185">Reference proteome</keyword>
<evidence type="ECO:0000313" key="2">
    <source>
        <dbReference type="Proteomes" id="UP001431784"/>
    </source>
</evidence>
<dbReference type="SUPFAM" id="SSF117856">
    <property type="entry name" value="AF0104/ALDC/Ptd012-like"/>
    <property type="match status" value="2"/>
</dbReference>
<evidence type="ECO:0008006" key="3">
    <source>
        <dbReference type="Google" id="ProtNLM"/>
    </source>
</evidence>
<name>A0ABT5TA27_9RHOB</name>
<dbReference type="Gene3D" id="3.30.1330.80">
    <property type="entry name" value="Hypothetical protein, similar to alpha- acetolactate decarboxylase, domain 2"/>
    <property type="match status" value="2"/>
</dbReference>
<dbReference type="EMBL" id="JAQZSM010000005">
    <property type="protein sequence ID" value="MDD7971042.1"/>
    <property type="molecule type" value="Genomic_DNA"/>
</dbReference>
<dbReference type="RefSeq" id="WP_274351729.1">
    <property type="nucleotide sequence ID" value="NZ_JAQZSM010000005.1"/>
</dbReference>
<dbReference type="Proteomes" id="UP001431784">
    <property type="component" value="Unassembled WGS sequence"/>
</dbReference>
<proteinExistence type="predicted"/>
<reference evidence="1" key="1">
    <citation type="submission" date="2023-02" db="EMBL/GenBank/DDBJ databases">
        <title>Description of Roseinatronobacter alkalisoli sp. nov., an alkaliphilic bacerium isolated from soda soil.</title>
        <authorList>
            <person name="Wei W."/>
        </authorList>
    </citation>
    <scope>NUCLEOTIDE SEQUENCE</scope>
    <source>
        <strain evidence="1">HJB301</strain>
    </source>
</reference>
<sequence length="278" mass="29322">MTPALRRIDHPGQPARARDCALVCHACPVTLTLRAGESVTQAITDALAQAGIHAAYLRLDGATLDPLRFVIPAPAPGDGHAAWYSRTHAPARPVRLLQAGVHAGWRDDARFLHCHGLWDGAAPAMGHALCPESILAAEYQATGWAIEGAGLYVEYDPETEFSLFQPHSVPSATAANAVLATLRPNQDIGQGLRRIAARHGMQNASIHGIGSLVGTCFQDGSNLDSYATEILIRDGRVQAGNVALDVASVGFDGRVHAGKLTLDANAICVTAEVLLIAE</sequence>
<gene>
    <name evidence="1" type="ORF">PUT78_08015</name>
</gene>